<sequence>MSPVENSGYYSPRRLTLSARSLVSPVRIRVSSAGSRPYRGIAMSAKRCLNLLRVTSVSTLISMGQRTHGNRREAGRYCQHIGSLCDPVDCPVSMMISQPPLNDLLCIPVSRTGMDMNFSAMRYGDIIWTTIWRYHMRNMTPSPVTIIGAEGMVLRVAHIYTTVCNTTLSVVP</sequence>
<dbReference type="AlphaFoldDB" id="A0A4Q9PTJ1"/>
<keyword evidence="2" id="KW-1185">Reference proteome</keyword>
<gene>
    <name evidence="1" type="ORF">BD310DRAFT_534498</name>
</gene>
<reference evidence="1 2" key="1">
    <citation type="submission" date="2019-01" db="EMBL/GenBank/DDBJ databases">
        <title>Draft genome sequences of three monokaryotic isolates of the white-rot basidiomycete fungus Dichomitus squalens.</title>
        <authorList>
            <consortium name="DOE Joint Genome Institute"/>
            <person name="Lopez S.C."/>
            <person name="Andreopoulos B."/>
            <person name="Pangilinan J."/>
            <person name="Lipzen A."/>
            <person name="Riley R."/>
            <person name="Ahrendt S."/>
            <person name="Ng V."/>
            <person name="Barry K."/>
            <person name="Daum C."/>
            <person name="Grigoriev I.V."/>
            <person name="Hilden K.S."/>
            <person name="Makela M.R."/>
            <person name="de Vries R.P."/>
        </authorList>
    </citation>
    <scope>NUCLEOTIDE SEQUENCE [LARGE SCALE GENOMIC DNA]</scope>
    <source>
        <strain evidence="1 2">CBS 464.89</strain>
    </source>
</reference>
<dbReference type="EMBL" id="ML145133">
    <property type="protein sequence ID" value="TBU57781.1"/>
    <property type="molecule type" value="Genomic_DNA"/>
</dbReference>
<dbReference type="Proteomes" id="UP000292082">
    <property type="component" value="Unassembled WGS sequence"/>
</dbReference>
<evidence type="ECO:0000313" key="2">
    <source>
        <dbReference type="Proteomes" id="UP000292082"/>
    </source>
</evidence>
<evidence type="ECO:0000313" key="1">
    <source>
        <dbReference type="EMBL" id="TBU57781.1"/>
    </source>
</evidence>
<accession>A0A4Q9PTJ1</accession>
<protein>
    <submittedName>
        <fullName evidence="1">Uncharacterized protein</fullName>
    </submittedName>
</protein>
<proteinExistence type="predicted"/>
<name>A0A4Q9PTJ1_9APHY</name>
<organism evidence="1 2">
    <name type="scientific">Dichomitus squalens</name>
    <dbReference type="NCBI Taxonomy" id="114155"/>
    <lineage>
        <taxon>Eukaryota</taxon>
        <taxon>Fungi</taxon>
        <taxon>Dikarya</taxon>
        <taxon>Basidiomycota</taxon>
        <taxon>Agaricomycotina</taxon>
        <taxon>Agaricomycetes</taxon>
        <taxon>Polyporales</taxon>
        <taxon>Polyporaceae</taxon>
        <taxon>Dichomitus</taxon>
    </lineage>
</organism>